<dbReference type="RefSeq" id="WP_201166111.1">
    <property type="nucleotide sequence ID" value="NZ_JAEPWM010000001.1"/>
</dbReference>
<dbReference type="EMBL" id="JAEPWM010000001">
    <property type="protein sequence ID" value="MBK6004727.1"/>
    <property type="molecule type" value="Genomic_DNA"/>
</dbReference>
<keyword evidence="1" id="KW-0812">Transmembrane</keyword>
<sequence length="135" mass="14237">MRQKIRVLLTVSAVIGLIFGLGLLLAPAPLLQLYGLNTDDTGLLLARLFGVELIGYNLVGWIARSADPHPSDSTPRAVVWGHVVSETIGALVTAWAAARGLGSPLLWGVVALYGVLAVAFVWAALALRESRARAA</sequence>
<keyword evidence="1" id="KW-1133">Transmembrane helix</keyword>
<proteinExistence type="predicted"/>
<reference evidence="2" key="1">
    <citation type="journal article" date="2012" name="J. Microbiol. Biotechnol.">
        <title>Ramlibacter ginsenosidimutans sp. nov., with ginsenoside-converting activity.</title>
        <authorList>
            <person name="Wang L."/>
            <person name="An D.S."/>
            <person name="Kim S.G."/>
            <person name="Jin F.X."/>
            <person name="Kim S.C."/>
            <person name="Lee S.T."/>
            <person name="Im W.T."/>
        </authorList>
    </citation>
    <scope>NUCLEOTIDE SEQUENCE</scope>
    <source>
        <strain evidence="2">KACC 17527</strain>
    </source>
</reference>
<dbReference type="InterPro" id="IPR036259">
    <property type="entry name" value="MFS_trans_sf"/>
</dbReference>
<evidence type="ECO:0000313" key="2">
    <source>
        <dbReference type="EMBL" id="MBK6004727.1"/>
    </source>
</evidence>
<feature type="transmembrane region" description="Helical" evidence="1">
    <location>
        <begin position="104"/>
        <end position="127"/>
    </location>
</feature>
<dbReference type="AlphaFoldDB" id="A0A934WL49"/>
<accession>A0A934WL49</accession>
<evidence type="ECO:0000313" key="3">
    <source>
        <dbReference type="Proteomes" id="UP000630528"/>
    </source>
</evidence>
<dbReference type="Proteomes" id="UP000630528">
    <property type="component" value="Unassembled WGS sequence"/>
</dbReference>
<dbReference type="SUPFAM" id="SSF103473">
    <property type="entry name" value="MFS general substrate transporter"/>
    <property type="match status" value="1"/>
</dbReference>
<comment type="caution">
    <text evidence="2">The sequence shown here is derived from an EMBL/GenBank/DDBJ whole genome shotgun (WGS) entry which is preliminary data.</text>
</comment>
<organism evidence="2 3">
    <name type="scientific">Ramlibacter ginsenosidimutans</name>
    <dbReference type="NCBI Taxonomy" id="502333"/>
    <lineage>
        <taxon>Bacteria</taxon>
        <taxon>Pseudomonadati</taxon>
        <taxon>Pseudomonadota</taxon>
        <taxon>Betaproteobacteria</taxon>
        <taxon>Burkholderiales</taxon>
        <taxon>Comamonadaceae</taxon>
        <taxon>Ramlibacter</taxon>
    </lineage>
</organism>
<protein>
    <submittedName>
        <fullName evidence="2">Uncharacterized protein</fullName>
    </submittedName>
</protein>
<name>A0A934WL49_9BURK</name>
<evidence type="ECO:0000256" key="1">
    <source>
        <dbReference type="SAM" id="Phobius"/>
    </source>
</evidence>
<reference evidence="2" key="2">
    <citation type="submission" date="2021-01" db="EMBL/GenBank/DDBJ databases">
        <authorList>
            <person name="Kang M."/>
        </authorList>
    </citation>
    <scope>NUCLEOTIDE SEQUENCE</scope>
    <source>
        <strain evidence="2">KACC 17527</strain>
    </source>
</reference>
<feature type="transmembrane region" description="Helical" evidence="1">
    <location>
        <begin position="78"/>
        <end position="98"/>
    </location>
</feature>
<feature type="transmembrane region" description="Helical" evidence="1">
    <location>
        <begin position="46"/>
        <end position="66"/>
    </location>
</feature>
<feature type="transmembrane region" description="Helical" evidence="1">
    <location>
        <begin position="7"/>
        <end position="26"/>
    </location>
</feature>
<keyword evidence="1" id="KW-0472">Membrane</keyword>
<keyword evidence="3" id="KW-1185">Reference proteome</keyword>
<gene>
    <name evidence="2" type="ORF">JJB11_01375</name>
</gene>